<gene>
    <name evidence="7" type="primary">apu</name>
    <name evidence="7" type="ORF">ERS852572_03365</name>
</gene>
<feature type="compositionally biased region" description="Polar residues" evidence="4">
    <location>
        <begin position="82"/>
        <end position="91"/>
    </location>
</feature>
<proteinExistence type="inferred from homology"/>
<evidence type="ECO:0000259" key="6">
    <source>
        <dbReference type="PROSITE" id="PS50835"/>
    </source>
</evidence>
<feature type="compositionally biased region" description="Basic and acidic residues" evidence="4">
    <location>
        <begin position="47"/>
        <end position="63"/>
    </location>
</feature>
<evidence type="ECO:0000256" key="3">
    <source>
        <dbReference type="ARBA" id="ARBA00023295"/>
    </source>
</evidence>
<feature type="compositionally biased region" description="Acidic residues" evidence="4">
    <location>
        <begin position="98"/>
        <end position="116"/>
    </location>
</feature>
<dbReference type="PANTHER" id="PTHR10357">
    <property type="entry name" value="ALPHA-AMYLASE FAMILY MEMBER"/>
    <property type="match status" value="1"/>
</dbReference>
<feature type="region of interest" description="Disordered" evidence="4">
    <location>
        <begin position="37"/>
        <end position="156"/>
    </location>
</feature>
<dbReference type="PaxDb" id="166486-ERS852572_03365"/>
<dbReference type="SUPFAM" id="SSF49373">
    <property type="entry name" value="Invasin/intimin cell-adhesion fragments"/>
    <property type="match status" value="5"/>
</dbReference>
<dbReference type="Pfam" id="PF00128">
    <property type="entry name" value="Alpha-amylase"/>
    <property type="match status" value="1"/>
</dbReference>
<dbReference type="InterPro" id="IPR032091">
    <property type="entry name" value="Malt_amylase-like_C"/>
</dbReference>
<sequence>MRNKKILQKAAKKSLSWLLILGMLVTLPETPGAISAAAAELETGTEETVHEESSDADRMEETKNAVTEKTGETETKADTAVQEETGTSQSQETKEPETETQDAEAENEDAETEDAEAAVTEAETQDAETEAPVTETTEDETELSEETEETETEQEVKAVEGAMNLTLHMDNSSAKYKTPALQFWGDDNTIVSGTTEKNQEITGWEDAVGQLLTADKDGKFYSVTLNGNFTGFQFLDYADPSKNTAGQGFVSTMKSYTGDTPTDLYYICKDGNWGWYLDAAGTEALKELELVYLTMHIKPETKWSKPAMQHWNDKLTITDTKGQETITGWDVKGDLFTAEENGFYKLTVKGTFGGFQFVDVDNADDTKTGDNTYDKLLDKFVAETPTDVYYIQKDGTWNWYMDKDGTITLASTKEVSDQAVDNADGTTTFTAVAENVKDKVKVVYGKKSEVEEKGISALKTVTMTADKSVANAYTTDAIFLGDDALDIVYYIEVDGVKKDIETSAGVTVGKDTYLSYTRDKFTGRMVCIPGTFPGKSWDAASNIMTYMGEGLYSYTFKNVPAANYEYKITMGDWSENYGAGGVISGSNIAVTVTEPQDVTIYYSDFSHYSKCSIDYKFGASLLLQGTGILADTRFSDSRLTGIYSATVANMEAGTYSDTKIVSEDETVEMDPYTVDTTKDVTFYYDPESGIYYSNASDKEVATNKLVFDSKDTAYKSVYGAVATGEEVTYSIDTGDDVTAVKLVVKGVEKKTLSMKKTAGAEDGKQRWSVTTSYDRLGEYQYFFAVYNETAVVMYGDDDGYYGTGMATDLLSLLPYDQIVYQSGYKTPDWMKNAVIYQIFPDRFYNGDVTNDTITSDARGTVQYEYMNDWYILPENPEQITLHPDTYPTYAYKGDGNWSNEIYGGDLKGITKRIDYLKALGVTVIYLNPVFESISSHRYDTSDYKNIDPILGTLGDFEELVSVAEANNMHVVLDGVFNHVSDDSVYFDRYYEYLEDGTDTIGAYPYWAYVYDAMSEKKISKEEAEKQAKEYFTAEYGITNYDYTEWFDVFSDTTLKDDNDDEVCDSVGLRAGKPVYGYDGWWGYDSMPIIKATNGSEYQTGTWAEEVIGKNETSKTADNSVTQYWLSKGMDGWRLDVANEVSDETWQHFRKSVKALDSDNVIIGEIWTDAVKYLMGDMYDSVMNYMFRGAAIAYAKGGDSKNALNTLERLRERYPKEAFYAMMNLVDSHDTTRLLSYLDGIDDDRNQKEIAEAFPTYENTSDAAKQKQYLVALMQFTYAGAPTIYYGDELGMVGADDPDDRRAMIWGEGNENLVKWYAKLAAIRSSYSALRTGSVEPVYGTDKEILGYVRSDDSDIMLVLMNNSAADKSVTVNVAELGINAAELADVITGNSCSAAGGSVTVNVPAYNGVILTDKGHVKQVSVDEENLKPGFDPAYKIKAEERAVKVTGVSLKKTEITLQKGKTANISENVVVAPQNATNTAVKYKTSDKTVASVDKDGNVTANAKGTATITVTTKDGMFTSECKVTVGDQVQAAKIKLNKTKLSLKKGKTYTLKATVTPKDCTDKSVKWKSSKSSVVKVDANGKVTAKKAGTATITAATKNGLKATCKITVTDPATKVYLTPAMSIKKGSSVKLTASVFPKTTTDKLTWSTSNKKVVTVTKSGKIKGVKTGTATITVKTTSGKKATCKVTVVKSNKKSAGIKLSAKKLTLKQNATKQLKATLDKNATDKVTWSSSNKKVATVDKNGVVTAVKKGTVTITAKTSGGKKATCKVTVKVPATKVKLNKTKATVAKGRTLTLKATMTPSSSTDKLTWTSSNKKVATVDKNGKVKALKKGTATITVKTASGKKATCKITVK</sequence>
<reference evidence="7 8" key="1">
    <citation type="submission" date="2015-09" db="EMBL/GenBank/DDBJ databases">
        <authorList>
            <consortium name="Pathogen Informatics"/>
        </authorList>
    </citation>
    <scope>NUCLEOTIDE SEQUENCE [LARGE SCALE GENOMIC DNA]</scope>
    <source>
        <strain evidence="7 8">2789STDY5834960</strain>
    </source>
</reference>
<dbReference type="InterPro" id="IPR054409">
    <property type="entry name" value="X25_BaPul-like"/>
</dbReference>
<protein>
    <submittedName>
        <fullName evidence="7">Alpha-amylase/pullulanase</fullName>
    </submittedName>
</protein>
<dbReference type="SMART" id="SM00635">
    <property type="entry name" value="BID_2"/>
    <property type="match status" value="5"/>
</dbReference>
<dbReference type="Gene3D" id="2.60.40.1080">
    <property type="match status" value="5"/>
</dbReference>
<dbReference type="InterPro" id="IPR006047">
    <property type="entry name" value="GH13_cat_dom"/>
</dbReference>
<evidence type="ECO:0000313" key="7">
    <source>
        <dbReference type="EMBL" id="CUN29585.1"/>
    </source>
</evidence>
<dbReference type="Proteomes" id="UP000095350">
    <property type="component" value="Unassembled WGS sequence"/>
</dbReference>
<accession>A0A173VTZ4</accession>
<dbReference type="InterPro" id="IPR013780">
    <property type="entry name" value="Glyco_hydro_b"/>
</dbReference>
<evidence type="ECO:0000256" key="4">
    <source>
        <dbReference type="SAM" id="MobiDB-lite"/>
    </source>
</evidence>
<dbReference type="RefSeq" id="WP_055195888.1">
    <property type="nucleotide sequence ID" value="NZ_CABIYH010000034.1"/>
</dbReference>
<feature type="signal peptide" evidence="5">
    <location>
        <begin position="1"/>
        <end position="28"/>
    </location>
</feature>
<dbReference type="InterPro" id="IPR017853">
    <property type="entry name" value="GH"/>
</dbReference>
<feature type="domain" description="Ig-like" evidence="6">
    <location>
        <begin position="1777"/>
        <end position="1856"/>
    </location>
</feature>
<feature type="chain" id="PRO_5038508248" evidence="5">
    <location>
        <begin position="29"/>
        <end position="1856"/>
    </location>
</feature>
<dbReference type="InterPro" id="IPR008964">
    <property type="entry name" value="Invasin/intimin_cell_adhesion"/>
</dbReference>
<dbReference type="SUPFAM" id="SSF51445">
    <property type="entry name" value="(Trans)glycosidases"/>
    <property type="match status" value="1"/>
</dbReference>
<dbReference type="Gene3D" id="2.60.40.1180">
    <property type="entry name" value="Golgi alpha-mannosidase II"/>
    <property type="match status" value="1"/>
</dbReference>
<dbReference type="GO" id="GO:0005975">
    <property type="term" value="P:carbohydrate metabolic process"/>
    <property type="evidence" value="ECO:0007669"/>
    <property type="project" value="InterPro"/>
</dbReference>
<dbReference type="InterPro" id="IPR007110">
    <property type="entry name" value="Ig-like_dom"/>
</dbReference>
<evidence type="ECO:0000313" key="8">
    <source>
        <dbReference type="Proteomes" id="UP000095350"/>
    </source>
</evidence>
<evidence type="ECO:0000256" key="2">
    <source>
        <dbReference type="ARBA" id="ARBA00022801"/>
    </source>
</evidence>
<dbReference type="Gene3D" id="2.60.40.10">
    <property type="entry name" value="Immunoglobulins"/>
    <property type="match status" value="1"/>
</dbReference>
<keyword evidence="5" id="KW-0732">Signal</keyword>
<dbReference type="Pfam" id="PF22058">
    <property type="entry name" value="X25_BaPul_like"/>
    <property type="match status" value="1"/>
</dbReference>
<dbReference type="PROSITE" id="PS50835">
    <property type="entry name" value="IG_LIKE"/>
    <property type="match status" value="1"/>
</dbReference>
<dbReference type="PANTHER" id="PTHR10357:SF210">
    <property type="entry name" value="MALTODEXTRIN GLUCOSIDASE"/>
    <property type="match status" value="1"/>
</dbReference>
<dbReference type="SMART" id="SM00642">
    <property type="entry name" value="Aamy"/>
    <property type="match status" value="1"/>
</dbReference>
<dbReference type="SUPFAM" id="SSF51011">
    <property type="entry name" value="Glycosyl hydrolase domain"/>
    <property type="match status" value="1"/>
</dbReference>
<dbReference type="OrthoDB" id="9805159at2"/>
<name>A0A173VTZ4_9FIRM</name>
<feature type="compositionally biased region" description="Acidic residues" evidence="4">
    <location>
        <begin position="136"/>
        <end position="153"/>
    </location>
</feature>
<dbReference type="GO" id="GO:0016798">
    <property type="term" value="F:hydrolase activity, acting on glycosyl bonds"/>
    <property type="evidence" value="ECO:0007669"/>
    <property type="project" value="UniProtKB-KW"/>
</dbReference>
<evidence type="ECO:0000256" key="5">
    <source>
        <dbReference type="SAM" id="SignalP"/>
    </source>
</evidence>
<dbReference type="Pfam" id="PF16657">
    <property type="entry name" value="Malt_amylase_C"/>
    <property type="match status" value="1"/>
</dbReference>
<comment type="similarity">
    <text evidence="1">Belongs to the glycosyl hydrolase 13 family.</text>
</comment>
<keyword evidence="3" id="KW-0326">Glycosidase</keyword>
<dbReference type="InterPro" id="IPR013783">
    <property type="entry name" value="Ig-like_fold"/>
</dbReference>
<dbReference type="InterPro" id="IPR003343">
    <property type="entry name" value="Big_2"/>
</dbReference>
<evidence type="ECO:0000256" key="1">
    <source>
        <dbReference type="ARBA" id="ARBA00008061"/>
    </source>
</evidence>
<keyword evidence="2" id="KW-0378">Hydrolase</keyword>
<dbReference type="STRING" id="166486.ERS852572_03365"/>
<dbReference type="EMBL" id="CYXZ01000034">
    <property type="protein sequence ID" value="CUN29585.1"/>
    <property type="molecule type" value="Genomic_DNA"/>
</dbReference>
<dbReference type="CDD" id="cd11338">
    <property type="entry name" value="AmyAc_CMD"/>
    <property type="match status" value="1"/>
</dbReference>
<dbReference type="Pfam" id="PF02368">
    <property type="entry name" value="Big_2"/>
    <property type="match status" value="5"/>
</dbReference>
<organism evidence="7 8">
    <name type="scientific">Roseburia intestinalis</name>
    <dbReference type="NCBI Taxonomy" id="166486"/>
    <lineage>
        <taxon>Bacteria</taxon>
        <taxon>Bacillati</taxon>
        <taxon>Bacillota</taxon>
        <taxon>Clostridia</taxon>
        <taxon>Lachnospirales</taxon>
        <taxon>Lachnospiraceae</taxon>
        <taxon>Roseburia</taxon>
    </lineage>
</organism>
<dbReference type="Gene3D" id="3.20.20.80">
    <property type="entry name" value="Glycosidases"/>
    <property type="match status" value="2"/>
</dbReference>